<organism evidence="1 2">
    <name type="scientific">Pseudomonas fluorescens</name>
    <dbReference type="NCBI Taxonomy" id="294"/>
    <lineage>
        <taxon>Bacteria</taxon>
        <taxon>Pseudomonadati</taxon>
        <taxon>Pseudomonadota</taxon>
        <taxon>Gammaproteobacteria</taxon>
        <taxon>Pseudomonadales</taxon>
        <taxon>Pseudomonadaceae</taxon>
        <taxon>Pseudomonas</taxon>
    </lineage>
</organism>
<proteinExistence type="predicted"/>
<dbReference type="EMBL" id="CABVGX010000041">
    <property type="protein sequence ID" value="VVN19180.1"/>
    <property type="molecule type" value="Genomic_DNA"/>
</dbReference>
<dbReference type="OrthoDB" id="7028135at2"/>
<reference evidence="1 2" key="1">
    <citation type="submission" date="2019-09" db="EMBL/GenBank/DDBJ databases">
        <authorList>
            <person name="Chandra G."/>
            <person name="Truman W A."/>
        </authorList>
    </citation>
    <scope>NUCLEOTIDE SEQUENCE [LARGE SCALE GENOMIC DNA]</scope>
    <source>
        <strain evidence="1">PS645</strain>
    </source>
</reference>
<evidence type="ECO:0000313" key="1">
    <source>
        <dbReference type="EMBL" id="VVN19180.1"/>
    </source>
</evidence>
<evidence type="ECO:0000313" key="2">
    <source>
        <dbReference type="Proteomes" id="UP000325607"/>
    </source>
</evidence>
<dbReference type="RefSeq" id="WP_150582153.1">
    <property type="nucleotide sequence ID" value="NZ_CABVGX010000041.1"/>
</dbReference>
<dbReference type="Proteomes" id="UP000325607">
    <property type="component" value="Unassembled WGS sequence"/>
</dbReference>
<dbReference type="AlphaFoldDB" id="A0A5E6VN81"/>
<gene>
    <name evidence="1" type="ORF">PS645_04209</name>
</gene>
<accession>A0A5E6VN81</accession>
<name>A0A5E6VN81_PSEFL</name>
<protein>
    <submittedName>
        <fullName evidence="1">Uncharacterized protein</fullName>
    </submittedName>
</protein>
<sequence>MLGYLLAEKNFVALREYVKFLNDLPPALAEIDRFSDSIARQGYTLLPRPDKQALIRTARSNAVSWRAAGTTVSVLGGYSAKLLRETDVFIKEFRSIASVAQDRRLKLSTIQVQRFTAVRSGCWGRAPYHDVVDVVAELISRLGKCQEAVTDLKKQIRNLATSLHDIFFRFIDSLTLPLSTEGPDSKIEVYYGLGRVGLPGMGYDAQKPYSQEQRRTLARTHVEQLHHLHRRCAVASSNLNDFCYRWVLMLEQAKRTLRVHYSDQSMFQAGVSLPLVGAVLTDVKSMSDQLVRMAKMF</sequence>